<sequence>MTVTGSYGFTAPPEVVFGSLTDPDRVARWLPSGVTADRAGPDRYRVRAGGTVVVCEVATVPDDLRLEWRLADRPGVHGTVRAEDGPSGGAQVHVTVDTPDAGPDRVRALVGDAMRRLQLDVDDNFNAG</sequence>
<evidence type="ECO:0000313" key="3">
    <source>
        <dbReference type="Proteomes" id="UP001058003"/>
    </source>
</evidence>
<dbReference type="RefSeq" id="WP_052388035.1">
    <property type="nucleotide sequence ID" value="NZ_CP073767.1"/>
</dbReference>
<dbReference type="InterPro" id="IPR023393">
    <property type="entry name" value="START-like_dom_sf"/>
</dbReference>
<dbReference type="AlphaFoldDB" id="A0A9Q9MA42"/>
<dbReference type="InterPro" id="IPR019587">
    <property type="entry name" value="Polyketide_cyclase/dehydratase"/>
</dbReference>
<proteinExistence type="predicted"/>
<dbReference type="Pfam" id="PF10604">
    <property type="entry name" value="Polyketide_cyc2"/>
    <property type="match status" value="1"/>
</dbReference>
<protein>
    <submittedName>
        <fullName evidence="2">SRPBCC family protein</fullName>
    </submittedName>
</protein>
<organism evidence="2 3">
    <name type="scientific">Dactylosporangium aurantiacum</name>
    <dbReference type="NCBI Taxonomy" id="35754"/>
    <lineage>
        <taxon>Bacteria</taxon>
        <taxon>Bacillati</taxon>
        <taxon>Actinomycetota</taxon>
        <taxon>Actinomycetes</taxon>
        <taxon>Micromonosporales</taxon>
        <taxon>Micromonosporaceae</taxon>
        <taxon>Dactylosporangium</taxon>
    </lineage>
</organism>
<dbReference type="EMBL" id="CP073767">
    <property type="protein sequence ID" value="UWZ51428.1"/>
    <property type="molecule type" value="Genomic_DNA"/>
</dbReference>
<name>A0A9Q9MA42_9ACTN</name>
<accession>A0A9Q9MA42</accession>
<dbReference type="Proteomes" id="UP001058003">
    <property type="component" value="Chromosome"/>
</dbReference>
<feature type="region of interest" description="Disordered" evidence="1">
    <location>
        <begin position="77"/>
        <end position="104"/>
    </location>
</feature>
<reference evidence="2" key="1">
    <citation type="submission" date="2021-04" db="EMBL/GenBank/DDBJ databases">
        <title>Dactylosporangium aurantiacum NRRL B-8018 full assembly.</title>
        <authorList>
            <person name="Hartkoorn R.C."/>
            <person name="Beaudoing E."/>
            <person name="Hot D."/>
        </authorList>
    </citation>
    <scope>NUCLEOTIDE SEQUENCE</scope>
    <source>
        <strain evidence="2">NRRL B-8018</strain>
    </source>
</reference>
<evidence type="ECO:0000256" key="1">
    <source>
        <dbReference type="SAM" id="MobiDB-lite"/>
    </source>
</evidence>
<dbReference type="OrthoDB" id="3698439at2"/>
<gene>
    <name evidence="2" type="ORF">Daura_32350</name>
</gene>
<dbReference type="KEGG" id="daur:Daura_32350"/>
<dbReference type="Gene3D" id="3.30.530.20">
    <property type="match status" value="1"/>
</dbReference>
<evidence type="ECO:0000313" key="2">
    <source>
        <dbReference type="EMBL" id="UWZ51428.1"/>
    </source>
</evidence>
<keyword evidence="3" id="KW-1185">Reference proteome</keyword>
<dbReference type="SUPFAM" id="SSF55961">
    <property type="entry name" value="Bet v1-like"/>
    <property type="match status" value="1"/>
</dbReference>